<keyword evidence="2" id="KW-0812">Transmembrane</keyword>
<dbReference type="EMBL" id="CP051139">
    <property type="protein sequence ID" value="QIW96338.1"/>
    <property type="molecule type" value="Genomic_DNA"/>
</dbReference>
<evidence type="ECO:0008006" key="5">
    <source>
        <dbReference type="Google" id="ProtNLM"/>
    </source>
</evidence>
<keyword evidence="2" id="KW-1133">Transmembrane helix</keyword>
<name>A0A6H0XNY4_9PEZI</name>
<reference evidence="3 4" key="1">
    <citation type="journal article" date="2016" name="Sci. Rep.">
        <title>Peltaster fructicola genome reveals evolution from an invasive phytopathogen to an ectophytic parasite.</title>
        <authorList>
            <person name="Xu C."/>
            <person name="Chen H."/>
            <person name="Gleason M.L."/>
            <person name="Xu J.R."/>
            <person name="Liu H."/>
            <person name="Zhang R."/>
            <person name="Sun G."/>
        </authorList>
    </citation>
    <scope>NUCLEOTIDE SEQUENCE [LARGE SCALE GENOMIC DNA]</scope>
    <source>
        <strain evidence="3 4">LNHT1506</strain>
    </source>
</reference>
<gene>
    <name evidence="3" type="ORF">AMS68_001856</name>
</gene>
<dbReference type="AlphaFoldDB" id="A0A6H0XNY4"/>
<accession>A0A6H0XNY4</accession>
<proteinExistence type="predicted"/>
<dbReference type="Proteomes" id="UP000503462">
    <property type="component" value="Chromosome 1"/>
</dbReference>
<feature type="region of interest" description="Disordered" evidence="1">
    <location>
        <begin position="192"/>
        <end position="213"/>
    </location>
</feature>
<evidence type="ECO:0000313" key="3">
    <source>
        <dbReference type="EMBL" id="QIW96338.1"/>
    </source>
</evidence>
<keyword evidence="4" id="KW-1185">Reference proteome</keyword>
<evidence type="ECO:0000313" key="4">
    <source>
        <dbReference type="Proteomes" id="UP000503462"/>
    </source>
</evidence>
<organism evidence="3 4">
    <name type="scientific">Peltaster fructicola</name>
    <dbReference type="NCBI Taxonomy" id="286661"/>
    <lineage>
        <taxon>Eukaryota</taxon>
        <taxon>Fungi</taxon>
        <taxon>Dikarya</taxon>
        <taxon>Ascomycota</taxon>
        <taxon>Pezizomycotina</taxon>
        <taxon>Dothideomycetes</taxon>
        <taxon>Dothideomycetes incertae sedis</taxon>
        <taxon>Peltaster</taxon>
    </lineage>
</organism>
<keyword evidence="2" id="KW-0472">Membrane</keyword>
<dbReference type="OrthoDB" id="9986966at2759"/>
<evidence type="ECO:0000256" key="2">
    <source>
        <dbReference type="SAM" id="Phobius"/>
    </source>
</evidence>
<feature type="transmembrane region" description="Helical" evidence="2">
    <location>
        <begin position="222"/>
        <end position="244"/>
    </location>
</feature>
<evidence type="ECO:0000256" key="1">
    <source>
        <dbReference type="SAM" id="MobiDB-lite"/>
    </source>
</evidence>
<sequence>MPPAALTTGSGYLLSFDNSNNTLQLDSTGSDALTLGISSVIGLSWTIATSSSSDVYSVCTTSSGKSYCLDIINNDSNGVPSRTIPHLSIPSYASGQQWSFSFAPGGSGGYRLSNAFTGSGWYLGVHSDTNQVYMTNNTSEDLTWKVRNMTDFVSIKPATVTSSAYLSSTYSISSTSMASTATSGVSSTAQSVAGSSATGTPITGDQSSSSNSAESLSSGVKIGIGVGAAIVALIILALSVALLMMRRRARAAASATDDNERDNPHSASILYGDAYAKVELCGQDQRVELDGDMAPGELKGDGTVGELDCQHGLSELRDAKAKSIVHVAELPAG</sequence>
<protein>
    <recommendedName>
        <fullName evidence="5">Ricin B lectin domain-containing protein</fullName>
    </recommendedName>
</protein>